<dbReference type="Gene3D" id="1.20.1440.60">
    <property type="entry name" value="23S rRNA-intervening sequence"/>
    <property type="match status" value="1"/>
</dbReference>
<reference evidence="1" key="1">
    <citation type="submission" date="2019-09" db="EMBL/GenBank/DDBJ databases">
        <title>Characterisation of the sponge microbiome using genome-centric metagenomics.</title>
        <authorList>
            <person name="Engelberts J.P."/>
            <person name="Robbins S.J."/>
            <person name="De Goeij J.M."/>
            <person name="Aranda M."/>
            <person name="Bell S.C."/>
            <person name="Webster N.S."/>
        </authorList>
    </citation>
    <scope>NUCLEOTIDE SEQUENCE</scope>
    <source>
        <strain evidence="1">SB0661_bin_32</strain>
    </source>
</reference>
<accession>A0A6B1DB71</accession>
<evidence type="ECO:0000313" key="1">
    <source>
        <dbReference type="EMBL" id="MYC96545.1"/>
    </source>
</evidence>
<protein>
    <submittedName>
        <fullName evidence="1">Four helix bundle protein</fullName>
    </submittedName>
</protein>
<sequence>MYYRETILWQKAMEAAREIYRLTPRLPSTENYGMRSQITRAAVSIPANIAEGWTRETLKDKAHFLAIAQGSLAETETLLTLCEDLGWFPKSETKKFRGLLDEVSRILTTMRRNLRSKT</sequence>
<dbReference type="Pfam" id="PF05635">
    <property type="entry name" value="23S_rRNA_IVP"/>
    <property type="match status" value="1"/>
</dbReference>
<dbReference type="PANTHER" id="PTHR38471:SF2">
    <property type="entry name" value="FOUR HELIX BUNDLE PROTEIN"/>
    <property type="match status" value="1"/>
</dbReference>
<name>A0A6B1DB71_9CHLR</name>
<dbReference type="PANTHER" id="PTHR38471">
    <property type="entry name" value="FOUR HELIX BUNDLE PROTEIN"/>
    <property type="match status" value="1"/>
</dbReference>
<proteinExistence type="predicted"/>
<dbReference type="InterPro" id="IPR012657">
    <property type="entry name" value="23S_rRNA-intervening_sequence"/>
</dbReference>
<dbReference type="CDD" id="cd16377">
    <property type="entry name" value="23S_rRNA_IVP_like"/>
    <property type="match status" value="1"/>
</dbReference>
<gene>
    <name evidence="1" type="ORF">F4X14_16390</name>
</gene>
<organism evidence="1">
    <name type="scientific">Caldilineaceae bacterium SB0661_bin_32</name>
    <dbReference type="NCBI Taxonomy" id="2605255"/>
    <lineage>
        <taxon>Bacteria</taxon>
        <taxon>Bacillati</taxon>
        <taxon>Chloroflexota</taxon>
        <taxon>Caldilineae</taxon>
        <taxon>Caldilineales</taxon>
        <taxon>Caldilineaceae</taxon>
    </lineage>
</organism>
<comment type="caution">
    <text evidence="1">The sequence shown here is derived from an EMBL/GenBank/DDBJ whole genome shotgun (WGS) entry which is preliminary data.</text>
</comment>
<dbReference type="SUPFAM" id="SSF158446">
    <property type="entry name" value="IVS-encoded protein-like"/>
    <property type="match status" value="1"/>
</dbReference>
<dbReference type="NCBIfam" id="TIGR02436">
    <property type="entry name" value="four helix bundle protein"/>
    <property type="match status" value="1"/>
</dbReference>
<dbReference type="InterPro" id="IPR036583">
    <property type="entry name" value="23S_rRNA_IVS_sf"/>
</dbReference>
<dbReference type="AlphaFoldDB" id="A0A6B1DB71"/>
<dbReference type="EMBL" id="VXMH01000088">
    <property type="protein sequence ID" value="MYC96545.1"/>
    <property type="molecule type" value="Genomic_DNA"/>
</dbReference>